<keyword evidence="5" id="KW-0496">Mitochondrion</keyword>
<proteinExistence type="predicted"/>
<evidence type="ECO:0000313" key="8">
    <source>
        <dbReference type="Proteomes" id="UP001270362"/>
    </source>
</evidence>
<keyword evidence="6" id="KW-0472">Membrane</keyword>
<dbReference type="GO" id="GO:0016020">
    <property type="term" value="C:membrane"/>
    <property type="evidence" value="ECO:0007669"/>
    <property type="project" value="UniProtKB-SubCell"/>
</dbReference>
<keyword evidence="8" id="KW-1185">Reference proteome</keyword>
<evidence type="ECO:0000256" key="2">
    <source>
        <dbReference type="ARBA" id="ARBA00004240"/>
    </source>
</evidence>
<keyword evidence="4" id="KW-0256">Endoplasmic reticulum</keyword>
<evidence type="ECO:0000256" key="3">
    <source>
        <dbReference type="ARBA" id="ARBA00004370"/>
    </source>
</evidence>
<dbReference type="InterPro" id="IPR052374">
    <property type="entry name" value="SERAC1"/>
</dbReference>
<dbReference type="PANTHER" id="PTHR48182:SF2">
    <property type="entry name" value="PROTEIN SERAC1"/>
    <property type="match status" value="1"/>
</dbReference>
<accession>A0AAE0X004</accession>
<organism evidence="7 8">
    <name type="scientific">Podospora appendiculata</name>
    <dbReference type="NCBI Taxonomy" id="314037"/>
    <lineage>
        <taxon>Eukaryota</taxon>
        <taxon>Fungi</taxon>
        <taxon>Dikarya</taxon>
        <taxon>Ascomycota</taxon>
        <taxon>Pezizomycotina</taxon>
        <taxon>Sordariomycetes</taxon>
        <taxon>Sordariomycetidae</taxon>
        <taxon>Sordariales</taxon>
        <taxon>Podosporaceae</taxon>
        <taxon>Podospora</taxon>
    </lineage>
</organism>
<reference evidence="7" key="2">
    <citation type="submission" date="2023-06" db="EMBL/GenBank/DDBJ databases">
        <authorList>
            <consortium name="Lawrence Berkeley National Laboratory"/>
            <person name="Haridas S."/>
            <person name="Hensen N."/>
            <person name="Bonometti L."/>
            <person name="Westerberg I."/>
            <person name="Brannstrom I.O."/>
            <person name="Guillou S."/>
            <person name="Cros-Aarteil S."/>
            <person name="Calhoun S."/>
            <person name="Kuo A."/>
            <person name="Mondo S."/>
            <person name="Pangilinan J."/>
            <person name="Riley R."/>
            <person name="Labutti K."/>
            <person name="Andreopoulos B."/>
            <person name="Lipzen A."/>
            <person name="Chen C."/>
            <person name="Yanf M."/>
            <person name="Daum C."/>
            <person name="Ng V."/>
            <person name="Clum A."/>
            <person name="Steindorff A."/>
            <person name="Ohm R."/>
            <person name="Martin F."/>
            <person name="Silar P."/>
            <person name="Natvig D."/>
            <person name="Lalanne C."/>
            <person name="Gautier V."/>
            <person name="Ament-Velasquez S.L."/>
            <person name="Kruys A."/>
            <person name="Hutchinson M.I."/>
            <person name="Powell A.J."/>
            <person name="Barry K."/>
            <person name="Miller A.N."/>
            <person name="Grigoriev I.V."/>
            <person name="Debuchy R."/>
            <person name="Gladieux P."/>
            <person name="Thoren M.H."/>
            <person name="Johannesson H."/>
        </authorList>
    </citation>
    <scope>NUCLEOTIDE SEQUENCE</scope>
    <source>
        <strain evidence="7">CBS 314.62</strain>
    </source>
</reference>
<name>A0AAE0X004_9PEZI</name>
<reference evidence="7" key="1">
    <citation type="journal article" date="2023" name="Mol. Phylogenet. Evol.">
        <title>Genome-scale phylogeny and comparative genomics of the fungal order Sordariales.</title>
        <authorList>
            <person name="Hensen N."/>
            <person name="Bonometti L."/>
            <person name="Westerberg I."/>
            <person name="Brannstrom I.O."/>
            <person name="Guillou S."/>
            <person name="Cros-Aarteil S."/>
            <person name="Calhoun S."/>
            <person name="Haridas S."/>
            <person name="Kuo A."/>
            <person name="Mondo S."/>
            <person name="Pangilinan J."/>
            <person name="Riley R."/>
            <person name="LaButti K."/>
            <person name="Andreopoulos B."/>
            <person name="Lipzen A."/>
            <person name="Chen C."/>
            <person name="Yan M."/>
            <person name="Daum C."/>
            <person name="Ng V."/>
            <person name="Clum A."/>
            <person name="Steindorff A."/>
            <person name="Ohm R.A."/>
            <person name="Martin F."/>
            <person name="Silar P."/>
            <person name="Natvig D.O."/>
            <person name="Lalanne C."/>
            <person name="Gautier V."/>
            <person name="Ament-Velasquez S.L."/>
            <person name="Kruys A."/>
            <person name="Hutchinson M.I."/>
            <person name="Powell A.J."/>
            <person name="Barry K."/>
            <person name="Miller A.N."/>
            <person name="Grigoriev I.V."/>
            <person name="Debuchy R."/>
            <person name="Gladieux P."/>
            <person name="Hiltunen Thoren M."/>
            <person name="Johannesson H."/>
        </authorList>
    </citation>
    <scope>NUCLEOTIDE SEQUENCE</scope>
    <source>
        <strain evidence="7">CBS 314.62</strain>
    </source>
</reference>
<dbReference type="InterPro" id="IPR029058">
    <property type="entry name" value="AB_hydrolase_fold"/>
</dbReference>
<protein>
    <recommendedName>
        <fullName evidence="9">DUF676 domain-containing protein</fullName>
    </recommendedName>
</protein>
<dbReference type="EMBL" id="JAULSO010000006">
    <property type="protein sequence ID" value="KAK3681681.1"/>
    <property type="molecule type" value="Genomic_DNA"/>
</dbReference>
<dbReference type="SUPFAM" id="SSF53474">
    <property type="entry name" value="alpha/beta-Hydrolases"/>
    <property type="match status" value="1"/>
</dbReference>
<evidence type="ECO:0000256" key="6">
    <source>
        <dbReference type="ARBA" id="ARBA00023136"/>
    </source>
</evidence>
<dbReference type="GO" id="GO:0005783">
    <property type="term" value="C:endoplasmic reticulum"/>
    <property type="evidence" value="ECO:0007669"/>
    <property type="project" value="UniProtKB-SubCell"/>
</dbReference>
<dbReference type="GO" id="GO:0005739">
    <property type="term" value="C:mitochondrion"/>
    <property type="evidence" value="ECO:0007669"/>
    <property type="project" value="UniProtKB-SubCell"/>
</dbReference>
<evidence type="ECO:0000256" key="1">
    <source>
        <dbReference type="ARBA" id="ARBA00004173"/>
    </source>
</evidence>
<evidence type="ECO:0000256" key="4">
    <source>
        <dbReference type="ARBA" id="ARBA00022824"/>
    </source>
</evidence>
<gene>
    <name evidence="7" type="ORF">B0T22DRAFT_348844</name>
</gene>
<dbReference type="PANTHER" id="PTHR48182">
    <property type="entry name" value="PROTEIN SERAC1"/>
    <property type="match status" value="1"/>
</dbReference>
<comment type="caution">
    <text evidence="7">The sequence shown here is derived from an EMBL/GenBank/DDBJ whole genome shotgun (WGS) entry which is preliminary data.</text>
</comment>
<evidence type="ECO:0000313" key="7">
    <source>
        <dbReference type="EMBL" id="KAK3681681.1"/>
    </source>
</evidence>
<dbReference type="Proteomes" id="UP001270362">
    <property type="component" value="Unassembled WGS sequence"/>
</dbReference>
<feature type="non-terminal residue" evidence="7">
    <location>
        <position position="124"/>
    </location>
</feature>
<dbReference type="Gene3D" id="3.40.50.1820">
    <property type="entry name" value="alpha/beta hydrolase"/>
    <property type="match status" value="1"/>
</dbReference>
<evidence type="ECO:0000256" key="5">
    <source>
        <dbReference type="ARBA" id="ARBA00023128"/>
    </source>
</evidence>
<dbReference type="AlphaFoldDB" id="A0AAE0X004"/>
<comment type="subcellular location">
    <subcellularLocation>
        <location evidence="2">Endoplasmic reticulum</location>
    </subcellularLocation>
    <subcellularLocation>
        <location evidence="3">Membrane</location>
    </subcellularLocation>
    <subcellularLocation>
        <location evidence="1">Mitochondrion</location>
    </subcellularLocation>
</comment>
<sequence>TSASVCWPRDLLPTNFPSARVLTYGYDTHVRHRLGPVLNSTTVYDISGDFLVVLEACRRSEPSRPLLFVAHSLGGIVVKEMLRRAKNCQSRQPHLHQICGATVGIMFFGTPHGGADPRGLLLSV</sequence>
<evidence type="ECO:0008006" key="9">
    <source>
        <dbReference type="Google" id="ProtNLM"/>
    </source>
</evidence>
<feature type="non-terminal residue" evidence="7">
    <location>
        <position position="1"/>
    </location>
</feature>